<keyword evidence="2" id="KW-0812">Transmembrane</keyword>
<evidence type="ECO:0000256" key="1">
    <source>
        <dbReference type="SAM" id="MobiDB-lite"/>
    </source>
</evidence>
<feature type="non-terminal residue" evidence="3">
    <location>
        <position position="1"/>
    </location>
</feature>
<feature type="transmembrane region" description="Helical" evidence="2">
    <location>
        <begin position="27"/>
        <end position="47"/>
    </location>
</feature>
<organism evidence="3 4">
    <name type="scientific">Paspalum notatum var. saurae</name>
    <dbReference type="NCBI Taxonomy" id="547442"/>
    <lineage>
        <taxon>Eukaryota</taxon>
        <taxon>Viridiplantae</taxon>
        <taxon>Streptophyta</taxon>
        <taxon>Embryophyta</taxon>
        <taxon>Tracheophyta</taxon>
        <taxon>Spermatophyta</taxon>
        <taxon>Magnoliopsida</taxon>
        <taxon>Liliopsida</taxon>
        <taxon>Poales</taxon>
        <taxon>Poaceae</taxon>
        <taxon>PACMAD clade</taxon>
        <taxon>Panicoideae</taxon>
        <taxon>Andropogonodae</taxon>
        <taxon>Paspaleae</taxon>
        <taxon>Paspalinae</taxon>
        <taxon>Paspalum</taxon>
    </lineage>
</organism>
<evidence type="ECO:0000313" key="4">
    <source>
        <dbReference type="Proteomes" id="UP001341281"/>
    </source>
</evidence>
<dbReference type="EMBL" id="CP144749">
    <property type="protein sequence ID" value="WVZ74449.1"/>
    <property type="molecule type" value="Genomic_DNA"/>
</dbReference>
<proteinExistence type="predicted"/>
<feature type="compositionally biased region" description="Basic and acidic residues" evidence="1">
    <location>
        <begin position="109"/>
        <end position="125"/>
    </location>
</feature>
<evidence type="ECO:0000256" key="2">
    <source>
        <dbReference type="SAM" id="Phobius"/>
    </source>
</evidence>
<reference evidence="3 4" key="1">
    <citation type="submission" date="2024-02" db="EMBL/GenBank/DDBJ databases">
        <title>High-quality chromosome-scale genome assembly of Pensacola bahiagrass (Paspalum notatum Flugge var. saurae).</title>
        <authorList>
            <person name="Vega J.M."/>
            <person name="Podio M."/>
            <person name="Orjuela J."/>
            <person name="Siena L.A."/>
            <person name="Pessino S.C."/>
            <person name="Combes M.C."/>
            <person name="Mariac C."/>
            <person name="Albertini E."/>
            <person name="Pupilli F."/>
            <person name="Ortiz J.P.A."/>
            <person name="Leblanc O."/>
        </authorList>
    </citation>
    <scope>NUCLEOTIDE SEQUENCE [LARGE SCALE GENOMIC DNA]</scope>
    <source>
        <strain evidence="3">R1</strain>
        <tissue evidence="3">Leaf</tissue>
    </source>
</reference>
<sequence>PGTGDVDAHGAPAARQQQPSSSRRPQLIFSSLAFGLAIIAKAVSLLATPPDQAAACRQHPSVLCLFYYLYTTALLPRPAPSPCLCLETDRESRRSSSSPPLPPGRRRSAAREQLTREGQRGRQPETGRLVLRSKCMK</sequence>
<keyword evidence="2" id="KW-1133">Transmembrane helix</keyword>
<protein>
    <submittedName>
        <fullName evidence="3">Uncharacterized protein</fullName>
    </submittedName>
</protein>
<dbReference type="AlphaFoldDB" id="A0AAQ3TK83"/>
<name>A0AAQ3TK83_PASNO</name>
<keyword evidence="2" id="KW-0472">Membrane</keyword>
<evidence type="ECO:0000313" key="3">
    <source>
        <dbReference type="EMBL" id="WVZ74449.1"/>
    </source>
</evidence>
<feature type="region of interest" description="Disordered" evidence="1">
    <location>
        <begin position="1"/>
        <end position="24"/>
    </location>
</feature>
<feature type="region of interest" description="Disordered" evidence="1">
    <location>
        <begin position="87"/>
        <end position="137"/>
    </location>
</feature>
<dbReference type="Proteomes" id="UP001341281">
    <property type="component" value="Chromosome 05"/>
</dbReference>
<feature type="compositionally biased region" description="Low complexity" evidence="1">
    <location>
        <begin position="11"/>
        <end position="24"/>
    </location>
</feature>
<keyword evidence="4" id="KW-1185">Reference proteome</keyword>
<accession>A0AAQ3TK83</accession>
<gene>
    <name evidence="3" type="ORF">U9M48_022628</name>
</gene>